<feature type="domain" description="Major facilitator superfamily (MFS) profile" evidence="6">
    <location>
        <begin position="195"/>
        <end position="400"/>
    </location>
</feature>
<dbReference type="GO" id="GO:0022857">
    <property type="term" value="F:transmembrane transporter activity"/>
    <property type="evidence" value="ECO:0007669"/>
    <property type="project" value="InterPro"/>
</dbReference>
<dbReference type="RefSeq" id="WP_092502530.1">
    <property type="nucleotide sequence ID" value="NZ_LT629695.1"/>
</dbReference>
<gene>
    <name evidence="7" type="ORF">SAMN04489720_0730</name>
</gene>
<dbReference type="Proteomes" id="UP000198822">
    <property type="component" value="Chromosome I"/>
</dbReference>
<protein>
    <submittedName>
        <fullName evidence="7">Predicted arabinose efflux permease, MFS family</fullName>
    </submittedName>
</protein>
<dbReference type="InterPro" id="IPR020846">
    <property type="entry name" value="MFS_dom"/>
</dbReference>
<comment type="subcellular location">
    <subcellularLocation>
        <location evidence="1">Cell membrane</location>
        <topology evidence="1">Multi-pass membrane protein</topology>
    </subcellularLocation>
</comment>
<evidence type="ECO:0000256" key="1">
    <source>
        <dbReference type="ARBA" id="ARBA00004651"/>
    </source>
</evidence>
<evidence type="ECO:0000256" key="2">
    <source>
        <dbReference type="ARBA" id="ARBA00022692"/>
    </source>
</evidence>
<feature type="transmembrane region" description="Helical" evidence="5">
    <location>
        <begin position="356"/>
        <end position="376"/>
    </location>
</feature>
<name>A0A1G8B8F1_9MICO</name>
<sequence length="400" mass="41380">MRAYGEVLQAPGVARIMTAQLVARFPQGMYSLGLLLHVERTFDSYAAAGLVLAALSIGQGVAGPLTTRWMSRWGTRPVLLLTLVVAAASILTIALLPLSLIAMTGIGAIAGLAMPPITPAVRTLYPTMVTQRLLTRLFSLDATLQEIIWVVGPVAITFISTQVGTVEGLVTAAAVQLLGGLWFILSPEVGRMRIPPSAKRIGGVLKKVPVVLVVVTGMLLIGGFAASEAAVVSVFGHDGFEAGMVIAANAFGSLVGGLSLGGLTIHRRSLAIRIAVCAVGFGLACLILDFWWLALMFFLAGIGIAPALSAMSSIVAATVKFSDTPEAYGWIGSGQLIGAAVGSAVAGILIDWQGPIGGFAVAFVLASAAAIVAWVLRARQPDLTQGIGEPPETAPVELPR</sequence>
<feature type="transmembrane region" description="Helical" evidence="5">
    <location>
        <begin position="328"/>
        <end position="350"/>
    </location>
</feature>
<dbReference type="InterPro" id="IPR011701">
    <property type="entry name" value="MFS"/>
</dbReference>
<dbReference type="SUPFAM" id="SSF103473">
    <property type="entry name" value="MFS general substrate transporter"/>
    <property type="match status" value="1"/>
</dbReference>
<dbReference type="STRING" id="399736.SAMN04489720_0730"/>
<evidence type="ECO:0000313" key="8">
    <source>
        <dbReference type="Proteomes" id="UP000198822"/>
    </source>
</evidence>
<feature type="transmembrane region" description="Helical" evidence="5">
    <location>
        <begin position="242"/>
        <end position="263"/>
    </location>
</feature>
<dbReference type="OrthoDB" id="4686510at2"/>
<feature type="transmembrane region" description="Helical" evidence="5">
    <location>
        <begin position="210"/>
        <end position="236"/>
    </location>
</feature>
<reference evidence="8" key="1">
    <citation type="submission" date="2016-10" db="EMBL/GenBank/DDBJ databases">
        <authorList>
            <person name="Varghese N."/>
            <person name="Submissions S."/>
        </authorList>
    </citation>
    <scope>NUCLEOTIDE SEQUENCE [LARGE SCALE GENOMIC DNA]</scope>
    <source>
        <strain evidence="8">DSM 22002</strain>
    </source>
</reference>
<accession>A0A1G8B8F1</accession>
<dbReference type="InterPro" id="IPR036259">
    <property type="entry name" value="MFS_trans_sf"/>
</dbReference>
<dbReference type="PANTHER" id="PTHR23542:SF1">
    <property type="entry name" value="MAJOR FACILITATOR SUPERFAMILY (MFS) PROFILE DOMAIN-CONTAINING PROTEIN"/>
    <property type="match status" value="1"/>
</dbReference>
<dbReference type="GO" id="GO:0005886">
    <property type="term" value="C:plasma membrane"/>
    <property type="evidence" value="ECO:0007669"/>
    <property type="project" value="UniProtKB-SubCell"/>
</dbReference>
<keyword evidence="8" id="KW-1185">Reference proteome</keyword>
<evidence type="ECO:0000256" key="5">
    <source>
        <dbReference type="SAM" id="Phobius"/>
    </source>
</evidence>
<keyword evidence="2 5" id="KW-0812">Transmembrane</keyword>
<evidence type="ECO:0000259" key="6">
    <source>
        <dbReference type="PROSITE" id="PS50850"/>
    </source>
</evidence>
<evidence type="ECO:0000313" key="7">
    <source>
        <dbReference type="EMBL" id="SDH29384.1"/>
    </source>
</evidence>
<proteinExistence type="predicted"/>
<dbReference type="PANTHER" id="PTHR23542">
    <property type="match status" value="1"/>
</dbReference>
<feature type="transmembrane region" description="Helical" evidence="5">
    <location>
        <begin position="78"/>
        <end position="100"/>
    </location>
</feature>
<feature type="transmembrane region" description="Helical" evidence="5">
    <location>
        <begin position="297"/>
        <end position="316"/>
    </location>
</feature>
<feature type="transmembrane region" description="Helical" evidence="5">
    <location>
        <begin position="106"/>
        <end position="125"/>
    </location>
</feature>
<dbReference type="Pfam" id="PF07690">
    <property type="entry name" value="MFS_1"/>
    <property type="match status" value="1"/>
</dbReference>
<feature type="transmembrane region" description="Helical" evidence="5">
    <location>
        <begin position="45"/>
        <end position="66"/>
    </location>
</feature>
<dbReference type="PROSITE" id="PS50850">
    <property type="entry name" value="MFS"/>
    <property type="match status" value="1"/>
</dbReference>
<evidence type="ECO:0000256" key="3">
    <source>
        <dbReference type="ARBA" id="ARBA00022989"/>
    </source>
</evidence>
<evidence type="ECO:0000256" key="4">
    <source>
        <dbReference type="ARBA" id="ARBA00023136"/>
    </source>
</evidence>
<feature type="transmembrane region" description="Helical" evidence="5">
    <location>
        <begin position="270"/>
        <end position="291"/>
    </location>
</feature>
<dbReference type="Gene3D" id="1.20.1250.20">
    <property type="entry name" value="MFS general substrate transporter like domains"/>
    <property type="match status" value="2"/>
</dbReference>
<feature type="transmembrane region" description="Helical" evidence="5">
    <location>
        <begin position="146"/>
        <end position="163"/>
    </location>
</feature>
<dbReference type="AlphaFoldDB" id="A0A1G8B8F1"/>
<keyword evidence="4 5" id="KW-0472">Membrane</keyword>
<keyword evidence="3 5" id="KW-1133">Transmembrane helix</keyword>
<organism evidence="7 8">
    <name type="scientific">Agrococcus jejuensis</name>
    <dbReference type="NCBI Taxonomy" id="399736"/>
    <lineage>
        <taxon>Bacteria</taxon>
        <taxon>Bacillati</taxon>
        <taxon>Actinomycetota</taxon>
        <taxon>Actinomycetes</taxon>
        <taxon>Micrococcales</taxon>
        <taxon>Microbacteriaceae</taxon>
        <taxon>Agrococcus</taxon>
    </lineage>
</organism>
<feature type="transmembrane region" description="Helical" evidence="5">
    <location>
        <begin position="169"/>
        <end position="189"/>
    </location>
</feature>
<dbReference type="EMBL" id="LT629695">
    <property type="protein sequence ID" value="SDH29384.1"/>
    <property type="molecule type" value="Genomic_DNA"/>
</dbReference>